<keyword evidence="6" id="KW-1003">Cell membrane</keyword>
<feature type="transmembrane region" description="Helical" evidence="6">
    <location>
        <begin position="201"/>
        <end position="221"/>
    </location>
</feature>
<sequence>MTEMVWLALFLALFVGTVVGILGSGGSVLSVPLLVYVAGMDPKQAIAVAHLIVGATSTVAAMSFIRAGRVQWRTAVLLGGGGLAGAYVGGLLAGFFSGRALLLGFASIVVITGIAVLRHRRRGALAEEHRPLPTAVVVLGGLAIGLVSGLVGAGGGVFIVPFLILVGGVPMAYAVGTSLIVGAVNSFAGLGGYLSSVHVNWKLAVTFTVITVIGGHIGTHVHERFDPATLRKSFGLFALGIASITFGREINAATGIALAAATAVFGALIFAREARERRAAVIQPVEYTTPDTDQRAEHAGSKPMLTPDPQ</sequence>
<dbReference type="RefSeq" id="WP_144954297.1">
    <property type="nucleotide sequence ID" value="NZ_VMQU01000110.1"/>
</dbReference>
<proteinExistence type="inferred from homology"/>
<name>A0A557XGS1_9MYCO</name>
<feature type="region of interest" description="Disordered" evidence="7">
    <location>
        <begin position="283"/>
        <end position="310"/>
    </location>
</feature>
<keyword evidence="9" id="KW-1185">Reference proteome</keyword>
<comment type="subcellular location">
    <subcellularLocation>
        <location evidence="6">Cell membrane</location>
        <topology evidence="6">Multi-pass membrane protein</topology>
    </subcellularLocation>
    <subcellularLocation>
        <location evidence="1">Membrane</location>
        <topology evidence="1">Multi-pass membrane protein</topology>
    </subcellularLocation>
</comment>
<feature type="transmembrane region" description="Helical" evidence="6">
    <location>
        <begin position="252"/>
        <end position="271"/>
    </location>
</feature>
<feature type="transmembrane region" description="Helical" evidence="6">
    <location>
        <begin position="137"/>
        <end position="165"/>
    </location>
</feature>
<accession>A0A557XGS1</accession>
<dbReference type="PANTHER" id="PTHR43701:SF2">
    <property type="entry name" value="MEMBRANE TRANSPORTER PROTEIN YJNA-RELATED"/>
    <property type="match status" value="1"/>
</dbReference>
<keyword evidence="5 6" id="KW-0472">Membrane</keyword>
<dbReference type="InterPro" id="IPR002781">
    <property type="entry name" value="TM_pro_TauE-like"/>
</dbReference>
<dbReference type="AlphaFoldDB" id="A0A557XGS1"/>
<feature type="transmembrane region" description="Helical" evidence="6">
    <location>
        <begin position="171"/>
        <end position="194"/>
    </location>
</feature>
<evidence type="ECO:0000313" key="9">
    <source>
        <dbReference type="Proteomes" id="UP000320513"/>
    </source>
</evidence>
<evidence type="ECO:0000256" key="7">
    <source>
        <dbReference type="SAM" id="MobiDB-lite"/>
    </source>
</evidence>
<comment type="caution">
    <text evidence="8">The sequence shown here is derived from an EMBL/GenBank/DDBJ whole genome shotgun (WGS) entry which is preliminary data.</text>
</comment>
<evidence type="ECO:0000256" key="3">
    <source>
        <dbReference type="ARBA" id="ARBA00022692"/>
    </source>
</evidence>
<reference evidence="8 9" key="1">
    <citation type="submission" date="2019-07" db="EMBL/GenBank/DDBJ databases">
        <title>New Mycobacterium species.</title>
        <authorList>
            <person name="Tortoli E."/>
            <person name="Ghielmetti G."/>
            <person name="Friedel U."/>
            <person name="Trovato A."/>
        </authorList>
    </citation>
    <scope>NUCLEOTIDE SEQUENCE [LARGE SCALE GENOMIC DNA]</scope>
    <source>
        <strain evidence="8 9">16-83</strain>
    </source>
</reference>
<evidence type="ECO:0000256" key="1">
    <source>
        <dbReference type="ARBA" id="ARBA00004141"/>
    </source>
</evidence>
<keyword evidence="4 6" id="KW-1133">Transmembrane helix</keyword>
<organism evidence="8 9">
    <name type="scientific">Mycobacterium helveticum</name>
    <dbReference type="NCBI Taxonomy" id="2592811"/>
    <lineage>
        <taxon>Bacteria</taxon>
        <taxon>Bacillati</taxon>
        <taxon>Actinomycetota</taxon>
        <taxon>Actinomycetes</taxon>
        <taxon>Mycobacteriales</taxon>
        <taxon>Mycobacteriaceae</taxon>
        <taxon>Mycobacterium</taxon>
    </lineage>
</organism>
<dbReference type="Proteomes" id="UP000320513">
    <property type="component" value="Unassembled WGS sequence"/>
</dbReference>
<dbReference type="PANTHER" id="PTHR43701">
    <property type="entry name" value="MEMBRANE TRANSPORTER PROTEIN MJ0441-RELATED"/>
    <property type="match status" value="1"/>
</dbReference>
<dbReference type="InterPro" id="IPR051598">
    <property type="entry name" value="TSUP/Inactive_protease-like"/>
</dbReference>
<evidence type="ECO:0000256" key="2">
    <source>
        <dbReference type="ARBA" id="ARBA00009142"/>
    </source>
</evidence>
<protein>
    <recommendedName>
        <fullName evidence="6">Probable membrane transporter protein</fullName>
    </recommendedName>
</protein>
<dbReference type="OrthoDB" id="528320at2"/>
<keyword evidence="3 6" id="KW-0812">Transmembrane</keyword>
<evidence type="ECO:0000313" key="8">
    <source>
        <dbReference type="EMBL" id="TVS84850.1"/>
    </source>
</evidence>
<evidence type="ECO:0000256" key="4">
    <source>
        <dbReference type="ARBA" id="ARBA00022989"/>
    </source>
</evidence>
<comment type="similarity">
    <text evidence="2 6">Belongs to the 4-toluene sulfonate uptake permease (TSUP) (TC 2.A.102) family.</text>
</comment>
<evidence type="ECO:0000256" key="6">
    <source>
        <dbReference type="RuleBase" id="RU363041"/>
    </source>
</evidence>
<feature type="transmembrane region" description="Helical" evidence="6">
    <location>
        <begin position="100"/>
        <end position="117"/>
    </location>
</feature>
<feature type="transmembrane region" description="Helical" evidence="6">
    <location>
        <begin position="76"/>
        <end position="94"/>
    </location>
</feature>
<feature type="transmembrane region" description="Helical" evidence="6">
    <location>
        <begin position="44"/>
        <end position="64"/>
    </location>
</feature>
<dbReference type="EMBL" id="VMQU01000110">
    <property type="protein sequence ID" value="TVS84850.1"/>
    <property type="molecule type" value="Genomic_DNA"/>
</dbReference>
<gene>
    <name evidence="8" type="ORF">FPZ47_20950</name>
</gene>
<dbReference type="GO" id="GO:0005886">
    <property type="term" value="C:plasma membrane"/>
    <property type="evidence" value="ECO:0007669"/>
    <property type="project" value="UniProtKB-SubCell"/>
</dbReference>
<dbReference type="Pfam" id="PF01925">
    <property type="entry name" value="TauE"/>
    <property type="match status" value="1"/>
</dbReference>
<evidence type="ECO:0000256" key="5">
    <source>
        <dbReference type="ARBA" id="ARBA00023136"/>
    </source>
</evidence>